<evidence type="ECO:0000313" key="4">
    <source>
        <dbReference type="Proteomes" id="UP001243364"/>
    </source>
</evidence>
<evidence type="ECO:0000313" key="3">
    <source>
        <dbReference type="EMBL" id="MDQ0681530.1"/>
    </source>
</evidence>
<name>A0ABU0PT06_STRAH</name>
<dbReference type="SMART" id="SM01012">
    <property type="entry name" value="ANTAR"/>
    <property type="match status" value="1"/>
</dbReference>
<comment type="caution">
    <text evidence="3">The sequence shown here is derived from an EMBL/GenBank/DDBJ whole genome shotgun (WGS) entry which is preliminary data.</text>
</comment>
<dbReference type="Pfam" id="PF03861">
    <property type="entry name" value="ANTAR"/>
    <property type="match status" value="1"/>
</dbReference>
<dbReference type="PROSITE" id="PS50921">
    <property type="entry name" value="ANTAR"/>
    <property type="match status" value="1"/>
</dbReference>
<gene>
    <name evidence="3" type="ORF">QFZ56_000493</name>
</gene>
<dbReference type="SUPFAM" id="SSF52172">
    <property type="entry name" value="CheY-like"/>
    <property type="match status" value="1"/>
</dbReference>
<evidence type="ECO:0000259" key="2">
    <source>
        <dbReference type="PROSITE" id="PS50921"/>
    </source>
</evidence>
<dbReference type="InterPro" id="IPR011006">
    <property type="entry name" value="CheY-like_superfamily"/>
</dbReference>
<organism evidence="3 4">
    <name type="scientific">Streptomyces achromogenes</name>
    <dbReference type="NCBI Taxonomy" id="67255"/>
    <lineage>
        <taxon>Bacteria</taxon>
        <taxon>Bacillati</taxon>
        <taxon>Actinomycetota</taxon>
        <taxon>Actinomycetes</taxon>
        <taxon>Kitasatosporales</taxon>
        <taxon>Streptomycetaceae</taxon>
        <taxon>Streptomyces</taxon>
    </lineage>
</organism>
<dbReference type="InterPro" id="IPR005561">
    <property type="entry name" value="ANTAR"/>
</dbReference>
<dbReference type="InterPro" id="IPR036388">
    <property type="entry name" value="WH-like_DNA-bd_sf"/>
</dbReference>
<proteinExistence type="predicted"/>
<dbReference type="EMBL" id="JAUSYA010000001">
    <property type="protein sequence ID" value="MDQ0681530.1"/>
    <property type="molecule type" value="Genomic_DNA"/>
</dbReference>
<feature type="domain" description="ANTAR" evidence="2">
    <location>
        <begin position="11"/>
        <end position="72"/>
    </location>
</feature>
<keyword evidence="3" id="KW-0966">Cell projection</keyword>
<protein>
    <submittedName>
        <fullName evidence="3">Flagellar motor component MotA</fullName>
    </submittedName>
</protein>
<reference evidence="3 4" key="1">
    <citation type="submission" date="2023-07" db="EMBL/GenBank/DDBJ databases">
        <title>Comparative genomics of wheat-associated soil bacteria to identify genetic determinants of phenazine resistance.</title>
        <authorList>
            <person name="Mouncey N."/>
        </authorList>
    </citation>
    <scope>NUCLEOTIDE SEQUENCE [LARGE SCALE GENOMIC DNA]</scope>
    <source>
        <strain evidence="3 4">W4I19-2</strain>
    </source>
</reference>
<feature type="region of interest" description="Disordered" evidence="1">
    <location>
        <begin position="94"/>
        <end position="132"/>
    </location>
</feature>
<keyword evidence="3" id="KW-0969">Cilium</keyword>
<accession>A0ABU0PT06</accession>
<sequence length="132" mass="14529">MSENDELVRRVAALEQEVEQLRHALTSHAVIDQAIGVVAAVCRLPSQESWDVLKQVSQHTNIKLREVAELMLRWVECGRLPDEVRPVMRAAVARTRERARTDGAPGQTGEPAPGRPPVRRGRAVAPADPGCL</sequence>
<keyword evidence="4" id="KW-1185">Reference proteome</keyword>
<keyword evidence="3" id="KW-0282">Flagellum</keyword>
<dbReference type="RefSeq" id="WP_307039599.1">
    <property type="nucleotide sequence ID" value="NZ_JAUSYA010000001.1"/>
</dbReference>
<evidence type="ECO:0000256" key="1">
    <source>
        <dbReference type="SAM" id="MobiDB-lite"/>
    </source>
</evidence>
<dbReference type="Proteomes" id="UP001243364">
    <property type="component" value="Unassembled WGS sequence"/>
</dbReference>
<dbReference type="Gene3D" id="1.10.10.10">
    <property type="entry name" value="Winged helix-like DNA-binding domain superfamily/Winged helix DNA-binding domain"/>
    <property type="match status" value="1"/>
</dbReference>
<feature type="compositionally biased region" description="Low complexity" evidence="1">
    <location>
        <begin position="123"/>
        <end position="132"/>
    </location>
</feature>